<feature type="compositionally biased region" description="Low complexity" evidence="4">
    <location>
        <begin position="302"/>
        <end position="315"/>
    </location>
</feature>
<dbReference type="GO" id="GO:0005759">
    <property type="term" value="C:mitochondrial matrix"/>
    <property type="evidence" value="ECO:0007669"/>
    <property type="project" value="TreeGrafter"/>
</dbReference>
<dbReference type="Proteomes" id="UP000612055">
    <property type="component" value="Unassembled WGS sequence"/>
</dbReference>
<dbReference type="InterPro" id="IPR017703">
    <property type="entry name" value="YgfZ/GCV_T_CS"/>
</dbReference>
<dbReference type="Gene3D" id="3.30.1360.120">
    <property type="entry name" value="Probable tRNA modification gtpase trme, domain 1"/>
    <property type="match status" value="2"/>
</dbReference>
<evidence type="ECO:0000313" key="5">
    <source>
        <dbReference type="EMBL" id="KAG2497006.1"/>
    </source>
</evidence>
<reference evidence="5" key="1">
    <citation type="journal article" date="2020" name="bioRxiv">
        <title>Comparative genomics of Chlamydomonas.</title>
        <authorList>
            <person name="Craig R.J."/>
            <person name="Hasan A.R."/>
            <person name="Ness R.W."/>
            <person name="Keightley P.D."/>
        </authorList>
    </citation>
    <scope>NUCLEOTIDE SEQUENCE</scope>
    <source>
        <strain evidence="5">CCAP 11/70</strain>
    </source>
</reference>
<keyword evidence="2" id="KW-0809">Transit peptide</keyword>
<gene>
    <name evidence="5" type="ORF">HYH03_005010</name>
</gene>
<evidence type="ECO:0000256" key="4">
    <source>
        <dbReference type="SAM" id="MobiDB-lite"/>
    </source>
</evidence>
<keyword evidence="6" id="KW-1185">Reference proteome</keyword>
<dbReference type="PANTHER" id="PTHR22602">
    <property type="entry name" value="TRANSFERASE CAF17, MITOCHONDRIAL-RELATED"/>
    <property type="match status" value="1"/>
</dbReference>
<proteinExistence type="predicted"/>
<evidence type="ECO:0000256" key="3">
    <source>
        <dbReference type="ARBA" id="ARBA00023128"/>
    </source>
</evidence>
<dbReference type="InterPro" id="IPR027266">
    <property type="entry name" value="TrmE/GcvT-like"/>
</dbReference>
<dbReference type="NCBIfam" id="TIGR03317">
    <property type="entry name" value="ygfZ_signature"/>
    <property type="match status" value="1"/>
</dbReference>
<dbReference type="SUPFAM" id="SSF103025">
    <property type="entry name" value="Folate-binding domain"/>
    <property type="match status" value="1"/>
</dbReference>
<protein>
    <recommendedName>
        <fullName evidence="7">Aminomethyltransferase folate-binding domain-containing protein</fullName>
    </recommendedName>
</protein>
<evidence type="ECO:0008006" key="7">
    <source>
        <dbReference type="Google" id="ProtNLM"/>
    </source>
</evidence>
<comment type="subcellular location">
    <subcellularLocation>
        <location evidence="1">Mitochondrion</location>
    </subcellularLocation>
</comment>
<dbReference type="InterPro" id="IPR045179">
    <property type="entry name" value="YgfZ/GcvT"/>
</dbReference>
<name>A0A836C1K6_9CHLO</name>
<dbReference type="EMBL" id="JAEHOE010000016">
    <property type="protein sequence ID" value="KAG2497006.1"/>
    <property type="molecule type" value="Genomic_DNA"/>
</dbReference>
<keyword evidence="3" id="KW-0496">Mitochondrion</keyword>
<dbReference type="PANTHER" id="PTHR22602:SF0">
    <property type="entry name" value="TRANSFERASE CAF17, MITOCHONDRIAL-RELATED"/>
    <property type="match status" value="1"/>
</dbReference>
<accession>A0A836C1K6</accession>
<evidence type="ECO:0000313" key="6">
    <source>
        <dbReference type="Proteomes" id="UP000612055"/>
    </source>
</evidence>
<evidence type="ECO:0000256" key="1">
    <source>
        <dbReference type="ARBA" id="ARBA00004173"/>
    </source>
</evidence>
<evidence type="ECO:0000256" key="2">
    <source>
        <dbReference type="ARBA" id="ARBA00022946"/>
    </source>
</evidence>
<dbReference type="AlphaFoldDB" id="A0A836C1K6"/>
<sequence length="391" mass="40488">MSRRAANVLPRVAQQCCWTWGAQLAALRALSSAPAGPSGCVATLASRGVLQAEGAQTLQFLQGLVTNDVRPLDKAGPGSPPVYASILTPKGKFLHDVFIHPHPDRKDVFLLDVDRAGSAAAMQLLNRYKLRRPIALTDVSSSFRVAACWGTEAAPAGPWWRPDPRRHELGFRAVLPAEAGTGAGTADAGEEAYRALRYRCGVAEGEAEIPTGQAAPLDYNMDELSGVSYTKGCYVGQERNSFTHYRGVIRKRLMPVRLEPREAGPGPSSTAAASLPAAGAEVVDAASGRGVGTIRGAARETSGPASSSSSASSSGSGSGGAVGIAYLRLDVALPAAEGQGPELAVAVAAGEGGAGTGTGAGAWRVVPVRPGWWPKDWGREEEAVGQAKETA</sequence>
<dbReference type="OrthoDB" id="191995at2759"/>
<dbReference type="GO" id="GO:0016226">
    <property type="term" value="P:iron-sulfur cluster assembly"/>
    <property type="evidence" value="ECO:0007669"/>
    <property type="project" value="TreeGrafter"/>
</dbReference>
<feature type="region of interest" description="Disordered" evidence="4">
    <location>
        <begin position="296"/>
        <end position="317"/>
    </location>
</feature>
<organism evidence="5 6">
    <name type="scientific">Edaphochlamys debaryana</name>
    <dbReference type="NCBI Taxonomy" id="47281"/>
    <lineage>
        <taxon>Eukaryota</taxon>
        <taxon>Viridiplantae</taxon>
        <taxon>Chlorophyta</taxon>
        <taxon>core chlorophytes</taxon>
        <taxon>Chlorophyceae</taxon>
        <taxon>CS clade</taxon>
        <taxon>Chlamydomonadales</taxon>
        <taxon>Chlamydomonadales incertae sedis</taxon>
        <taxon>Edaphochlamys</taxon>
    </lineage>
</organism>
<comment type="caution">
    <text evidence="5">The sequence shown here is derived from an EMBL/GenBank/DDBJ whole genome shotgun (WGS) entry which is preliminary data.</text>
</comment>